<dbReference type="STRING" id="400682.A0A1X7UC48"/>
<proteinExistence type="predicted"/>
<evidence type="ECO:0000313" key="2">
    <source>
        <dbReference type="EnsemblMetazoa" id="Aqu2.1.25037_001"/>
    </source>
</evidence>
<accession>A0A1X7UC48</accession>
<dbReference type="InParanoid" id="A0A1X7UC48"/>
<dbReference type="OrthoDB" id="5593455at2759"/>
<dbReference type="EnsemblMetazoa" id="Aqu2.1.25037_001">
    <property type="protein sequence ID" value="Aqu2.1.25037_001"/>
    <property type="gene ID" value="Aqu2.1.25037"/>
</dbReference>
<name>A0A1X7UC48_AMPQE</name>
<sequence length="102" mass="11297">MSNTAYHLYRYLVATIRANTITLETKRAKLQAAQTHAETNHHQPSRFEVSSGPTVPTPALIQFMCDGSTLSGVAMAIENPAYKISLHKNKCFSGKYMAEPIK</sequence>
<reference evidence="2" key="1">
    <citation type="submission" date="2017-05" db="UniProtKB">
        <authorList>
            <consortium name="EnsemblMetazoa"/>
        </authorList>
    </citation>
    <scope>IDENTIFICATION</scope>
</reference>
<feature type="region of interest" description="Disordered" evidence="1">
    <location>
        <begin position="32"/>
        <end position="51"/>
    </location>
</feature>
<dbReference type="AlphaFoldDB" id="A0A1X7UC48"/>
<evidence type="ECO:0000256" key="1">
    <source>
        <dbReference type="SAM" id="MobiDB-lite"/>
    </source>
</evidence>
<organism evidence="2">
    <name type="scientific">Amphimedon queenslandica</name>
    <name type="common">Sponge</name>
    <dbReference type="NCBI Taxonomy" id="400682"/>
    <lineage>
        <taxon>Eukaryota</taxon>
        <taxon>Metazoa</taxon>
        <taxon>Porifera</taxon>
        <taxon>Demospongiae</taxon>
        <taxon>Heteroscleromorpha</taxon>
        <taxon>Haplosclerida</taxon>
        <taxon>Niphatidae</taxon>
        <taxon>Amphimedon</taxon>
    </lineage>
</organism>
<protein>
    <submittedName>
        <fullName evidence="2">Uncharacterized protein</fullName>
    </submittedName>
</protein>